<dbReference type="STRING" id="1520.LF65_01920"/>
<dbReference type="GO" id="GO:0046872">
    <property type="term" value="F:metal ion binding"/>
    <property type="evidence" value="ECO:0007669"/>
    <property type="project" value="UniProtKB-KW"/>
</dbReference>
<keyword evidence="2" id="KW-0378">Hydrolase</keyword>
<dbReference type="GO" id="GO:0016020">
    <property type="term" value="C:membrane"/>
    <property type="evidence" value="ECO:0007669"/>
    <property type="project" value="GOC"/>
</dbReference>
<keyword evidence="1" id="KW-0479">Metal-binding</keyword>
<evidence type="ECO:0000256" key="1">
    <source>
        <dbReference type="ARBA" id="ARBA00022723"/>
    </source>
</evidence>
<dbReference type="InterPro" id="IPR029052">
    <property type="entry name" value="Metallo-depent_PP-like"/>
</dbReference>
<evidence type="ECO:0000259" key="3">
    <source>
        <dbReference type="Pfam" id="PF00149"/>
    </source>
</evidence>
<protein>
    <submittedName>
        <fullName evidence="4">Metallophosphoesterase</fullName>
    </submittedName>
</protein>
<proteinExistence type="predicted"/>
<dbReference type="GO" id="GO:0009245">
    <property type="term" value="P:lipid A biosynthetic process"/>
    <property type="evidence" value="ECO:0007669"/>
    <property type="project" value="TreeGrafter"/>
</dbReference>
<dbReference type="KEGG" id="cbei:LF65_01920"/>
<evidence type="ECO:0000313" key="4">
    <source>
        <dbReference type="EMBL" id="AJG98519.1"/>
    </source>
</evidence>
<dbReference type="CDD" id="cd07385">
    <property type="entry name" value="MPP_YkuE_C"/>
    <property type="match status" value="1"/>
</dbReference>
<dbReference type="PANTHER" id="PTHR31302">
    <property type="entry name" value="TRANSMEMBRANE PROTEIN WITH METALLOPHOSPHOESTERASE DOMAIN-RELATED"/>
    <property type="match status" value="1"/>
</dbReference>
<dbReference type="Pfam" id="PF00149">
    <property type="entry name" value="Metallophos"/>
    <property type="match status" value="1"/>
</dbReference>
<dbReference type="OrthoDB" id="9780884at2"/>
<dbReference type="SUPFAM" id="SSF56300">
    <property type="entry name" value="Metallo-dependent phosphatases"/>
    <property type="match status" value="1"/>
</dbReference>
<sequence length="282" mass="32739">MIKNLLTLSGFALISTLIYLDNKIIKLSKYEIKSNKIPKEFNKFKIIHLSDFHNYNLIGKDNFQVIKKIDTEAPNIIVMTGDMVNKYDKDFSVFFKLAETLSKSYKIYYIIGNHEQRLKKYDLDFITKRLSEFNITILNDEKLTIQEKGSCLNIYGINIPLSFYKTRNRPSNIEEVIGKVLKRCDSKEYNILLAHNPLYFKEYTKFDIDLVLSGHVHGGMIRLPFIGGILSPERKFFPKYNSGIYTIDTKKLIVSRGMGHSKPGIRLFNMPEILSITLRNES</sequence>
<evidence type="ECO:0000313" key="5">
    <source>
        <dbReference type="Proteomes" id="UP000031866"/>
    </source>
</evidence>
<dbReference type="InterPro" id="IPR004843">
    <property type="entry name" value="Calcineurin-like_PHP"/>
</dbReference>
<gene>
    <name evidence="4" type="ORF">LF65_01920</name>
</gene>
<accession>A0A0B5Q8I1</accession>
<dbReference type="AlphaFoldDB" id="A0A0B5Q8I1"/>
<evidence type="ECO:0000256" key="2">
    <source>
        <dbReference type="ARBA" id="ARBA00022801"/>
    </source>
</evidence>
<dbReference type="EMBL" id="CP010086">
    <property type="protein sequence ID" value="AJG98519.1"/>
    <property type="molecule type" value="Genomic_DNA"/>
</dbReference>
<organism evidence="4 5">
    <name type="scientific">Clostridium beijerinckii</name>
    <name type="common">Clostridium MP</name>
    <dbReference type="NCBI Taxonomy" id="1520"/>
    <lineage>
        <taxon>Bacteria</taxon>
        <taxon>Bacillati</taxon>
        <taxon>Bacillota</taxon>
        <taxon>Clostridia</taxon>
        <taxon>Eubacteriales</taxon>
        <taxon>Clostridiaceae</taxon>
        <taxon>Clostridium</taxon>
    </lineage>
</organism>
<reference evidence="5" key="1">
    <citation type="submission" date="2014-12" db="EMBL/GenBank/DDBJ databases">
        <title>Genome sequence of Clostridium beijerinckii strain 59B.</title>
        <authorList>
            <person name="Little G.T."/>
            <person name="Minton N.P."/>
        </authorList>
    </citation>
    <scope>NUCLEOTIDE SEQUENCE [LARGE SCALE GENOMIC DNA]</scope>
    <source>
        <strain evidence="5">59B</strain>
    </source>
</reference>
<name>A0A0B5Q8I1_CLOBE</name>
<dbReference type="Proteomes" id="UP000031866">
    <property type="component" value="Chromosome"/>
</dbReference>
<dbReference type="Gene3D" id="3.60.21.10">
    <property type="match status" value="1"/>
</dbReference>
<dbReference type="InterPro" id="IPR051158">
    <property type="entry name" value="Metallophosphoesterase_sf"/>
</dbReference>
<dbReference type="RefSeq" id="WP_041895801.1">
    <property type="nucleotide sequence ID" value="NZ_CP010086.2"/>
</dbReference>
<feature type="domain" description="Calcineurin-like phosphoesterase" evidence="3">
    <location>
        <begin position="44"/>
        <end position="218"/>
    </location>
</feature>
<dbReference type="PANTHER" id="PTHR31302:SF31">
    <property type="entry name" value="PHOSPHODIESTERASE YAEI"/>
    <property type="match status" value="1"/>
</dbReference>
<dbReference type="GO" id="GO:0008758">
    <property type="term" value="F:UDP-2,3-diacylglucosamine hydrolase activity"/>
    <property type="evidence" value="ECO:0007669"/>
    <property type="project" value="TreeGrafter"/>
</dbReference>